<dbReference type="RefSeq" id="WP_320909839.1">
    <property type="nucleotide sequence ID" value="NZ_JAYKTO010000002.1"/>
</dbReference>
<dbReference type="EMBL" id="JAYKTO010000002">
    <property type="protein sequence ID" value="MEB3520226.1"/>
    <property type="molecule type" value="Genomic_DNA"/>
</dbReference>
<feature type="domain" description="HTH cro/C1-type" evidence="1">
    <location>
        <begin position="18"/>
        <end position="62"/>
    </location>
</feature>
<proteinExistence type="predicted"/>
<evidence type="ECO:0000259" key="1">
    <source>
        <dbReference type="PROSITE" id="PS50943"/>
    </source>
</evidence>
<keyword evidence="4" id="KW-1185">Reference proteome</keyword>
<dbReference type="EMBL" id="JAYKTO010000002">
    <property type="protein sequence ID" value="MEB3521016.1"/>
    <property type="molecule type" value="Genomic_DNA"/>
</dbReference>
<dbReference type="InterPro" id="IPR001387">
    <property type="entry name" value="Cro/C1-type_HTH"/>
</dbReference>
<evidence type="ECO:0000313" key="4">
    <source>
        <dbReference type="Proteomes" id="UP001308656"/>
    </source>
</evidence>
<dbReference type="Pfam" id="PF05339">
    <property type="entry name" value="DUF739"/>
    <property type="match status" value="1"/>
</dbReference>
<gene>
    <name evidence="2" type="ORF">SM122_06440</name>
    <name evidence="3" type="ORF">SM122_10700</name>
</gene>
<protein>
    <submittedName>
        <fullName evidence="3">DUF739 family protein</fullName>
    </submittedName>
</protein>
<dbReference type="InterPro" id="IPR008003">
    <property type="entry name" value="DUF739"/>
</dbReference>
<dbReference type="CDD" id="cd00093">
    <property type="entry name" value="HTH_XRE"/>
    <property type="match status" value="1"/>
</dbReference>
<dbReference type="InterPro" id="IPR010982">
    <property type="entry name" value="Lambda_DNA-bd_dom_sf"/>
</dbReference>
<reference evidence="3 4" key="1">
    <citation type="submission" date="2024-01" db="EMBL/GenBank/DDBJ databases">
        <title>Description of Streptococcus dentalis sp. nov., Streptococcus gingivalis sp. nov., Streptococcus lingualis sp. nov. isolated from human oral cavity.</title>
        <authorList>
            <person name="Choi Y.S."/>
            <person name="Goo B.J."/>
            <person name="Bae J.W."/>
        </authorList>
    </citation>
    <scope>NUCLEOTIDE SEQUENCE [LARGE SCALE GENOMIC DNA]</scope>
    <source>
        <strain evidence="3 4">S2</strain>
    </source>
</reference>
<evidence type="ECO:0000313" key="3">
    <source>
        <dbReference type="EMBL" id="MEB3521016.1"/>
    </source>
</evidence>
<dbReference type="Proteomes" id="UP001308656">
    <property type="component" value="Unassembled WGS sequence"/>
</dbReference>
<dbReference type="PROSITE" id="PS50943">
    <property type="entry name" value="HTH_CROC1"/>
    <property type="match status" value="1"/>
</dbReference>
<name>A0ABU6BB88_9STRE</name>
<evidence type="ECO:0000313" key="2">
    <source>
        <dbReference type="EMBL" id="MEB3520226.1"/>
    </source>
</evidence>
<dbReference type="SUPFAM" id="SSF47413">
    <property type="entry name" value="lambda repressor-like DNA-binding domains"/>
    <property type="match status" value="1"/>
</dbReference>
<dbReference type="Gene3D" id="1.10.260.40">
    <property type="entry name" value="lambda repressor-like DNA-binding domains"/>
    <property type="match status" value="1"/>
</dbReference>
<sequence>MSNDYSMLLGKITEKFGTQANFAEAMGMSERSISLKLNNRTSWKDSEISKAVEILGVNPEDIPSYFFKYKVHAL</sequence>
<accession>A0ABU6BB88</accession>
<organism evidence="3 4">
    <name type="scientific">Streptococcus gingivalis</name>
    <dbReference type="NCBI Taxonomy" id="3111861"/>
    <lineage>
        <taxon>Bacteria</taxon>
        <taxon>Bacillati</taxon>
        <taxon>Bacillota</taxon>
        <taxon>Bacilli</taxon>
        <taxon>Lactobacillales</taxon>
        <taxon>Streptococcaceae</taxon>
        <taxon>Streptococcus</taxon>
    </lineage>
</organism>
<comment type="caution">
    <text evidence="3">The sequence shown here is derived from an EMBL/GenBank/DDBJ whole genome shotgun (WGS) entry which is preliminary data.</text>
</comment>